<protein>
    <submittedName>
        <fullName evidence="2">Uncharacterized protein</fullName>
    </submittedName>
</protein>
<evidence type="ECO:0000256" key="1">
    <source>
        <dbReference type="SAM" id="MobiDB-lite"/>
    </source>
</evidence>
<evidence type="ECO:0000313" key="2">
    <source>
        <dbReference type="EMBL" id="EWM22937.1"/>
    </source>
</evidence>
<feature type="region of interest" description="Disordered" evidence="1">
    <location>
        <begin position="135"/>
        <end position="221"/>
    </location>
</feature>
<organism evidence="2 3">
    <name type="scientific">Nannochloropsis gaditana</name>
    <dbReference type="NCBI Taxonomy" id="72520"/>
    <lineage>
        <taxon>Eukaryota</taxon>
        <taxon>Sar</taxon>
        <taxon>Stramenopiles</taxon>
        <taxon>Ochrophyta</taxon>
        <taxon>Eustigmatophyceae</taxon>
        <taxon>Eustigmatales</taxon>
        <taxon>Monodopsidaceae</taxon>
        <taxon>Nannochloropsis</taxon>
    </lineage>
</organism>
<evidence type="ECO:0000313" key="3">
    <source>
        <dbReference type="Proteomes" id="UP000019335"/>
    </source>
</evidence>
<sequence>MSSAHVHTRLVSPGSLSSRHPPLLSSFPPAHVRRARGKEPVDGDTHRPLVLCHHLLRPSLPPVVRQLAHILPRRLDSPPLVWVDSCLRLLLLPLLLRRSSTRPFYKATPIRAQAHGRDEAPLLQGRGREVVEYARVTPPSLHRGAEPARRPGPGSESWRPHPPRHQYLHRGHGPCPAPDRHGGGAGGLPAPPPTRLARSWGGEPPSRAPHAPPLRPRGGVT</sequence>
<feature type="region of interest" description="Disordered" evidence="1">
    <location>
        <begin position="1"/>
        <end position="44"/>
    </location>
</feature>
<keyword evidence="3" id="KW-1185">Reference proteome</keyword>
<proteinExistence type="predicted"/>
<feature type="compositionally biased region" description="Low complexity" evidence="1">
    <location>
        <begin position="12"/>
        <end position="29"/>
    </location>
</feature>
<gene>
    <name evidence="2" type="ORF">Naga_101273g2</name>
</gene>
<reference evidence="2 3" key="1">
    <citation type="journal article" date="2014" name="Mol. Plant">
        <title>Chromosome Scale Genome Assembly and Transcriptome Profiling of Nannochloropsis gaditana in Nitrogen Depletion.</title>
        <authorList>
            <person name="Corteggiani Carpinelli E."/>
            <person name="Telatin A."/>
            <person name="Vitulo N."/>
            <person name="Forcato C."/>
            <person name="D'Angelo M."/>
            <person name="Schiavon R."/>
            <person name="Vezzi A."/>
            <person name="Giacometti G.M."/>
            <person name="Morosinotto T."/>
            <person name="Valle G."/>
        </authorList>
    </citation>
    <scope>NUCLEOTIDE SEQUENCE [LARGE SCALE GENOMIC DNA]</scope>
    <source>
        <strain evidence="2 3">B-31</strain>
    </source>
</reference>
<dbReference type="Proteomes" id="UP000019335">
    <property type="component" value="Chromosome 19"/>
</dbReference>
<feature type="compositionally biased region" description="Basic residues" evidence="1">
    <location>
        <begin position="161"/>
        <end position="172"/>
    </location>
</feature>
<dbReference type="AlphaFoldDB" id="W7T999"/>
<name>W7T999_9STRA</name>
<comment type="caution">
    <text evidence="2">The sequence shown here is derived from an EMBL/GenBank/DDBJ whole genome shotgun (WGS) entry which is preliminary data.</text>
</comment>
<dbReference type="EMBL" id="AZIL01001975">
    <property type="protein sequence ID" value="EWM22937.1"/>
    <property type="molecule type" value="Genomic_DNA"/>
</dbReference>
<feature type="compositionally biased region" description="Pro residues" evidence="1">
    <location>
        <begin position="206"/>
        <end position="215"/>
    </location>
</feature>
<accession>W7T999</accession>